<dbReference type="EMBL" id="JAWWNJ010000101">
    <property type="protein sequence ID" value="KAK6995783.1"/>
    <property type="molecule type" value="Genomic_DNA"/>
</dbReference>
<keyword evidence="1" id="KW-1133">Transmembrane helix</keyword>
<proteinExistence type="predicted"/>
<name>A0AAV9ZX08_9AGAR</name>
<evidence type="ECO:0000256" key="1">
    <source>
        <dbReference type="SAM" id="Phobius"/>
    </source>
</evidence>
<keyword evidence="1" id="KW-0472">Membrane</keyword>
<feature type="transmembrane region" description="Helical" evidence="1">
    <location>
        <begin position="23"/>
        <end position="41"/>
    </location>
</feature>
<evidence type="ECO:0000313" key="3">
    <source>
        <dbReference type="Proteomes" id="UP001362999"/>
    </source>
</evidence>
<comment type="caution">
    <text evidence="2">The sequence shown here is derived from an EMBL/GenBank/DDBJ whole genome shotgun (WGS) entry which is preliminary data.</text>
</comment>
<feature type="transmembrane region" description="Helical" evidence="1">
    <location>
        <begin position="53"/>
        <end position="72"/>
    </location>
</feature>
<feature type="transmembrane region" description="Helical" evidence="1">
    <location>
        <begin position="167"/>
        <end position="189"/>
    </location>
</feature>
<dbReference type="Proteomes" id="UP001362999">
    <property type="component" value="Unassembled WGS sequence"/>
</dbReference>
<gene>
    <name evidence="2" type="ORF">R3P38DRAFT_3223244</name>
</gene>
<feature type="transmembrane region" description="Helical" evidence="1">
    <location>
        <begin position="92"/>
        <end position="114"/>
    </location>
</feature>
<feature type="transmembrane region" description="Helical" evidence="1">
    <location>
        <begin position="209"/>
        <end position="230"/>
    </location>
</feature>
<dbReference type="AlphaFoldDB" id="A0AAV9ZX08"/>
<feature type="transmembrane region" description="Helical" evidence="1">
    <location>
        <begin position="126"/>
        <end position="147"/>
    </location>
</feature>
<reference evidence="2 3" key="1">
    <citation type="journal article" date="2024" name="J Genomics">
        <title>Draft genome sequencing and assembly of Favolaschia claudopus CIRM-BRFM 2984 isolated from oak limbs.</title>
        <authorList>
            <person name="Navarro D."/>
            <person name="Drula E."/>
            <person name="Chaduli D."/>
            <person name="Cazenave R."/>
            <person name="Ahrendt S."/>
            <person name="Wang J."/>
            <person name="Lipzen A."/>
            <person name="Daum C."/>
            <person name="Barry K."/>
            <person name="Grigoriev I.V."/>
            <person name="Favel A."/>
            <person name="Rosso M.N."/>
            <person name="Martin F."/>
        </authorList>
    </citation>
    <scope>NUCLEOTIDE SEQUENCE [LARGE SCALE GENOMIC DNA]</scope>
    <source>
        <strain evidence="2 3">CIRM-BRFM 2984</strain>
    </source>
</reference>
<evidence type="ECO:0000313" key="2">
    <source>
        <dbReference type="EMBL" id="KAK6995783.1"/>
    </source>
</evidence>
<accession>A0AAV9ZX08</accession>
<sequence>MPPSFQHTVNADQATFIGFGLEGIAYGIHVLLFGVAASLVPSRRSTSASIIPIFGLSCLLFGLGTVHFALNFNNVYDSTMVHPRPHIAAETHLLAGADIIFSLSDFLGQIVLIYRCYLIWGNNPWIIILPLIVAFAAACVAVVVLVLCSVDPTAPQAPANIVPFGDASFAMSLILNFASSALIVARIWWLSRYDDIVGVTRRTGIVRKATGIIIESGLLFLITQFVFVIYGGQSVWRSKCTFKFATHLLSSRHLY</sequence>
<keyword evidence="1" id="KW-0812">Transmembrane</keyword>
<keyword evidence="3" id="KW-1185">Reference proteome</keyword>
<protein>
    <submittedName>
        <fullName evidence="2">Uncharacterized protein</fullName>
    </submittedName>
</protein>
<organism evidence="2 3">
    <name type="scientific">Favolaschia claudopus</name>
    <dbReference type="NCBI Taxonomy" id="2862362"/>
    <lineage>
        <taxon>Eukaryota</taxon>
        <taxon>Fungi</taxon>
        <taxon>Dikarya</taxon>
        <taxon>Basidiomycota</taxon>
        <taxon>Agaricomycotina</taxon>
        <taxon>Agaricomycetes</taxon>
        <taxon>Agaricomycetidae</taxon>
        <taxon>Agaricales</taxon>
        <taxon>Marasmiineae</taxon>
        <taxon>Mycenaceae</taxon>
        <taxon>Favolaschia</taxon>
    </lineage>
</organism>